<evidence type="ECO:0000313" key="1">
    <source>
        <dbReference type="EMBL" id="ADC35891.1"/>
    </source>
</evidence>
<sequence>MATNLKLKPSLESRGICDICKRFMTNQQELVDLNGRTIHRACTPIQQLKKPNTFHT</sequence>
<proteinExistence type="predicted"/>
<dbReference type="AlphaFoldDB" id="E3T6E7"/>
<accession>E3T6E7</accession>
<name>E3T6E7_9BACT</name>
<dbReference type="EMBL" id="GU260703">
    <property type="protein sequence ID" value="ADC35891.1"/>
    <property type="molecule type" value="Genomic_DNA"/>
</dbReference>
<reference evidence="1" key="1">
    <citation type="submission" date="2009-12" db="EMBL/GenBank/DDBJ databases">
        <authorList>
            <person name="Kielak A."/>
            <person name="van Veen J.A."/>
            <person name="Kowalchuk G.A."/>
        </authorList>
    </citation>
    <scope>NUCLEOTIDE SEQUENCE</scope>
</reference>
<reference evidence="1" key="2">
    <citation type="journal article" date="2010" name="Appl. Environ. Microbiol.">
        <title>Comparative analysis of acidobacterial genomic fragments from terrestrial and aquatic metagenomic libraries, with emphasis on acidobacteria subdivision 6.</title>
        <authorList>
            <person name="Kielak A.M."/>
            <person name="van Veen J.A."/>
            <person name="Kowalchuk G.A."/>
        </authorList>
    </citation>
    <scope>NUCLEOTIDE SEQUENCE</scope>
</reference>
<organism evidence="1">
    <name type="scientific">uncultured bacterium 246</name>
    <dbReference type="NCBI Taxonomy" id="698384"/>
    <lineage>
        <taxon>Bacteria</taxon>
        <taxon>environmental samples</taxon>
    </lineage>
</organism>
<protein>
    <submittedName>
        <fullName evidence="1">Uncharacterized protein</fullName>
    </submittedName>
</protein>